<evidence type="ECO:0000313" key="2">
    <source>
        <dbReference type="WBParaSite" id="PgR014X_g074_t01"/>
    </source>
</evidence>
<dbReference type="AlphaFoldDB" id="A0A915AS53"/>
<protein>
    <submittedName>
        <fullName evidence="2">Uncharacterized protein</fullName>
    </submittedName>
</protein>
<sequence>ISKLKDSSMTNLLRKLFAKGKGHNDAVASVKDDFEWYHNPASPYHMGVDGPVNRRRGRRTISCPGGTKAHSGNSGMPSAKTLCSAPDYNDEPYFNSESSVYGSAEASAAEAVPSMCCEENNTNERIAVLEAQLQTCRIRLRLEVEKKRRYKEKLLAEREMREASESIHLR</sequence>
<proteinExistence type="predicted"/>
<name>A0A915AS53_PARUN</name>
<accession>A0A915AS53</accession>
<dbReference type="WBParaSite" id="PgR014X_g074_t01">
    <property type="protein sequence ID" value="PgR014X_g074_t01"/>
    <property type="gene ID" value="PgR014X_g074"/>
</dbReference>
<evidence type="ECO:0000313" key="1">
    <source>
        <dbReference type="Proteomes" id="UP000887569"/>
    </source>
</evidence>
<reference evidence="2" key="1">
    <citation type="submission" date="2022-11" db="UniProtKB">
        <authorList>
            <consortium name="WormBaseParasite"/>
        </authorList>
    </citation>
    <scope>IDENTIFICATION</scope>
</reference>
<keyword evidence="1" id="KW-1185">Reference proteome</keyword>
<organism evidence="1 2">
    <name type="scientific">Parascaris univalens</name>
    <name type="common">Nematode worm</name>
    <dbReference type="NCBI Taxonomy" id="6257"/>
    <lineage>
        <taxon>Eukaryota</taxon>
        <taxon>Metazoa</taxon>
        <taxon>Ecdysozoa</taxon>
        <taxon>Nematoda</taxon>
        <taxon>Chromadorea</taxon>
        <taxon>Rhabditida</taxon>
        <taxon>Spirurina</taxon>
        <taxon>Ascaridomorpha</taxon>
        <taxon>Ascaridoidea</taxon>
        <taxon>Ascarididae</taxon>
        <taxon>Parascaris</taxon>
    </lineage>
</organism>
<dbReference type="Proteomes" id="UP000887569">
    <property type="component" value="Unplaced"/>
</dbReference>